<dbReference type="Pfam" id="PF11107">
    <property type="entry name" value="FANCF"/>
    <property type="match status" value="1"/>
</dbReference>
<keyword evidence="2" id="KW-1185">Reference proteome</keyword>
<evidence type="ECO:0000313" key="1">
    <source>
        <dbReference type="EMBL" id="KAG8467208.1"/>
    </source>
</evidence>
<dbReference type="AlphaFoldDB" id="A0A8J5XH86"/>
<reference evidence="1" key="1">
    <citation type="submission" date="2021-05" db="EMBL/GenBank/DDBJ databases">
        <title>The genome of the haptophyte Pavlova lutheri (Diacronema luteri, Pavlovales) - a model for lipid biosynthesis in eukaryotic algae.</title>
        <authorList>
            <person name="Hulatt C.J."/>
            <person name="Posewitz M.C."/>
        </authorList>
    </citation>
    <scope>NUCLEOTIDE SEQUENCE</scope>
    <source>
        <strain evidence="1">NIVA-4/92</strain>
    </source>
</reference>
<dbReference type="EMBL" id="JAGTXO010000006">
    <property type="protein sequence ID" value="KAG8467208.1"/>
    <property type="molecule type" value="Genomic_DNA"/>
</dbReference>
<proteinExistence type="predicted"/>
<organism evidence="1 2">
    <name type="scientific">Diacronema lutheri</name>
    <name type="common">Unicellular marine alga</name>
    <name type="synonym">Monochrysis lutheri</name>
    <dbReference type="NCBI Taxonomy" id="2081491"/>
    <lineage>
        <taxon>Eukaryota</taxon>
        <taxon>Haptista</taxon>
        <taxon>Haptophyta</taxon>
        <taxon>Pavlovophyceae</taxon>
        <taxon>Pavlovales</taxon>
        <taxon>Pavlovaceae</taxon>
        <taxon>Diacronema</taxon>
    </lineage>
</organism>
<dbReference type="Proteomes" id="UP000751190">
    <property type="component" value="Unassembled WGS sequence"/>
</dbReference>
<comment type="caution">
    <text evidence="1">The sequence shown here is derived from an EMBL/GenBank/DDBJ whole genome shotgun (WGS) entry which is preliminary data.</text>
</comment>
<gene>
    <name evidence="1" type="ORF">KFE25_000524</name>
</gene>
<dbReference type="OrthoDB" id="10545952at2759"/>
<name>A0A8J5XH86_DIALT</name>
<sequence length="441" mass="46749">MAASQSDEQVTGMVDGFLQVLEQARSPKVSSWNGKTYSTAKRWGAYAQKAVSMLGDAAEVVALDRHFAVVASARGFKEELGCAALMNAPLLILRALLLNRYTPEALLPEIWRDLAAEQPPAESAVLDARGGRASGADVLREELERARRVDTRLDAVDAVSAALGAVADALGQPRARASAPDAGGGALGGGMPLASYRAAQLCVSARLLHAEICRQLPSEAAVDDFVRRRVLPYAHADRACLELLCWVLLTHGADARDAQCGAERTDTRGAAEPERARATSERLHNVLLEFVLAPAVRQRTWALHPWLLAAISEAHFPLCAAYASHLLVQTADAVRRTSAYLSAAPPGDGGDALPIGAADDERVAALRRRWAQLLLRGGVVEAFCRQLLAELRGSCAPDASAVLDAAVIAQLVAPAGRTGARPGMAVAALPLVEPSKRRRTG</sequence>
<evidence type="ECO:0000313" key="2">
    <source>
        <dbReference type="Proteomes" id="UP000751190"/>
    </source>
</evidence>
<accession>A0A8J5XH86</accession>
<dbReference type="GO" id="GO:0043240">
    <property type="term" value="C:Fanconi anaemia nuclear complex"/>
    <property type="evidence" value="ECO:0007669"/>
    <property type="project" value="InterPro"/>
</dbReference>
<dbReference type="GO" id="GO:0036297">
    <property type="term" value="P:interstrand cross-link repair"/>
    <property type="evidence" value="ECO:0007669"/>
    <property type="project" value="InterPro"/>
</dbReference>
<protein>
    <submittedName>
        <fullName evidence="1">Uncharacterized protein</fullName>
    </submittedName>
</protein>
<dbReference type="InterPro" id="IPR035428">
    <property type="entry name" value="FANCF"/>
</dbReference>